<dbReference type="STRING" id="443610.VE25_01455"/>
<dbReference type="Proteomes" id="UP000033632">
    <property type="component" value="Unassembled WGS sequence"/>
</dbReference>
<dbReference type="InterPro" id="IPR011256">
    <property type="entry name" value="Reg_factor_effector_dom_sf"/>
</dbReference>
<feature type="domain" description="AraC effector-binding" evidence="1">
    <location>
        <begin position="3"/>
        <end position="163"/>
    </location>
</feature>
<dbReference type="PATRIC" id="fig|443610.3.peg.2754"/>
<proteinExistence type="predicted"/>
<name>A0A0F5FXF4_9HYPH</name>
<dbReference type="RefSeq" id="WP_046106801.1">
    <property type="nucleotide sequence ID" value="NZ_JZEX01000023.1"/>
</dbReference>
<evidence type="ECO:0000313" key="3">
    <source>
        <dbReference type="Proteomes" id="UP000033632"/>
    </source>
</evidence>
<keyword evidence="3" id="KW-1185">Reference proteome</keyword>
<dbReference type="Gene3D" id="3.20.80.10">
    <property type="entry name" value="Regulatory factor, effector binding domain"/>
    <property type="match status" value="1"/>
</dbReference>
<evidence type="ECO:0000313" key="2">
    <source>
        <dbReference type="EMBL" id="KKB13524.1"/>
    </source>
</evidence>
<organism evidence="2 3">
    <name type="scientific">Devosia geojensis</name>
    <dbReference type="NCBI Taxonomy" id="443610"/>
    <lineage>
        <taxon>Bacteria</taxon>
        <taxon>Pseudomonadati</taxon>
        <taxon>Pseudomonadota</taxon>
        <taxon>Alphaproteobacteria</taxon>
        <taxon>Hyphomicrobiales</taxon>
        <taxon>Devosiaceae</taxon>
        <taxon>Devosia</taxon>
    </lineage>
</organism>
<comment type="caution">
    <text evidence="2">The sequence shown here is derived from an EMBL/GenBank/DDBJ whole genome shotgun (WGS) entry which is preliminary data.</text>
</comment>
<evidence type="ECO:0000259" key="1">
    <source>
        <dbReference type="SMART" id="SM00871"/>
    </source>
</evidence>
<dbReference type="InterPro" id="IPR010499">
    <property type="entry name" value="AraC_E-bd"/>
</dbReference>
<dbReference type="Pfam" id="PF06445">
    <property type="entry name" value="GyrI-like"/>
    <property type="match status" value="1"/>
</dbReference>
<dbReference type="AlphaFoldDB" id="A0A0F5FXF4"/>
<reference evidence="2 3" key="1">
    <citation type="submission" date="2015-03" db="EMBL/GenBank/DDBJ databases">
        <authorList>
            <person name="Hassan Y.I."/>
            <person name="Lepp D."/>
            <person name="Li X.-Z."/>
            <person name="Zhou T."/>
        </authorList>
    </citation>
    <scope>NUCLEOTIDE SEQUENCE [LARGE SCALE GENOMIC DNA]</scope>
    <source>
        <strain evidence="2 3">BD-c194</strain>
    </source>
</reference>
<protein>
    <recommendedName>
        <fullName evidence="1">AraC effector-binding domain-containing protein</fullName>
    </recommendedName>
</protein>
<sequence>MLSEPKIMELPGRPYLGVRKIVKIPFGTVASKALADLKRRMKKRGIAATDAPFFRYNIIDMPSALEIDFGLPTERQESADDLLVAGTLPAGRYATLTHTGHYRNLIAANGALLDWVKAQGLQLDTHPSPAGDVFGCRLEIYPTDPKVEKDSSKWVTELAFKLAD</sequence>
<gene>
    <name evidence="2" type="ORF">VE25_01455</name>
</gene>
<dbReference type="InterPro" id="IPR029442">
    <property type="entry name" value="GyrI-like"/>
</dbReference>
<dbReference type="SMART" id="SM00871">
    <property type="entry name" value="AraC_E_bind"/>
    <property type="match status" value="1"/>
</dbReference>
<dbReference type="EMBL" id="JZEX01000023">
    <property type="protein sequence ID" value="KKB13524.1"/>
    <property type="molecule type" value="Genomic_DNA"/>
</dbReference>
<dbReference type="OrthoDB" id="64208at2"/>
<accession>A0A0F5FXF4</accession>
<dbReference type="SUPFAM" id="SSF55136">
    <property type="entry name" value="Probable bacterial effector-binding domain"/>
    <property type="match status" value="1"/>
</dbReference>